<name>A0A1H7NJ53_9GAMM</name>
<dbReference type="InterPro" id="IPR004776">
    <property type="entry name" value="Mem_transp_PIN-like"/>
</dbReference>
<keyword evidence="3" id="KW-0813">Transport</keyword>
<feature type="transmembrane region" description="Helical" evidence="8">
    <location>
        <begin position="65"/>
        <end position="84"/>
    </location>
</feature>
<keyword evidence="6 8" id="KW-1133">Transmembrane helix</keyword>
<proteinExistence type="inferred from homology"/>
<dbReference type="Pfam" id="PF03547">
    <property type="entry name" value="Mem_trans"/>
    <property type="match status" value="1"/>
</dbReference>
<evidence type="ECO:0000256" key="8">
    <source>
        <dbReference type="SAM" id="Phobius"/>
    </source>
</evidence>
<dbReference type="AlphaFoldDB" id="A0A1H7NJ53"/>
<feature type="transmembrane region" description="Helical" evidence="8">
    <location>
        <begin position="104"/>
        <end position="133"/>
    </location>
</feature>
<reference evidence="9 10" key="1">
    <citation type="submission" date="2016-10" db="EMBL/GenBank/DDBJ databases">
        <authorList>
            <person name="de Groot N.N."/>
        </authorList>
    </citation>
    <scope>NUCLEOTIDE SEQUENCE [LARGE SCALE GENOMIC DNA]</scope>
    <source>
        <strain evidence="9 10">JCM 19513</strain>
    </source>
</reference>
<accession>A0A1H7NJ53</accession>
<evidence type="ECO:0000256" key="1">
    <source>
        <dbReference type="ARBA" id="ARBA00004651"/>
    </source>
</evidence>
<feature type="transmembrane region" description="Helical" evidence="8">
    <location>
        <begin position="248"/>
        <end position="267"/>
    </location>
</feature>
<keyword evidence="5 8" id="KW-0812">Transmembrane</keyword>
<evidence type="ECO:0000256" key="6">
    <source>
        <dbReference type="ARBA" id="ARBA00022989"/>
    </source>
</evidence>
<feature type="transmembrane region" description="Helical" evidence="8">
    <location>
        <begin position="188"/>
        <end position="208"/>
    </location>
</feature>
<dbReference type="PANTHER" id="PTHR36838">
    <property type="entry name" value="AUXIN EFFLUX CARRIER FAMILY PROTEIN"/>
    <property type="match status" value="1"/>
</dbReference>
<evidence type="ECO:0000256" key="2">
    <source>
        <dbReference type="ARBA" id="ARBA00010145"/>
    </source>
</evidence>
<evidence type="ECO:0000256" key="5">
    <source>
        <dbReference type="ARBA" id="ARBA00022692"/>
    </source>
</evidence>
<dbReference type="InterPro" id="IPR038770">
    <property type="entry name" value="Na+/solute_symporter_sf"/>
</dbReference>
<comment type="similarity">
    <text evidence="2">Belongs to the auxin efflux carrier (TC 2.A.69) family.</text>
</comment>
<feature type="transmembrane region" description="Helical" evidence="8">
    <location>
        <begin position="279"/>
        <end position="299"/>
    </location>
</feature>
<dbReference type="EMBL" id="FOAS01000009">
    <property type="protein sequence ID" value="SEL23582.1"/>
    <property type="molecule type" value="Genomic_DNA"/>
</dbReference>
<keyword evidence="7 8" id="KW-0472">Membrane</keyword>
<dbReference type="PANTHER" id="PTHR36838:SF4">
    <property type="entry name" value="AUXIN EFFLUX CARRIER FAMILY PROTEIN"/>
    <property type="match status" value="1"/>
</dbReference>
<dbReference type="GO" id="GO:0005886">
    <property type="term" value="C:plasma membrane"/>
    <property type="evidence" value="ECO:0007669"/>
    <property type="project" value="UniProtKB-SubCell"/>
</dbReference>
<comment type="subcellular location">
    <subcellularLocation>
        <location evidence="1">Cell membrane</location>
        <topology evidence="1">Multi-pass membrane protein</topology>
    </subcellularLocation>
</comment>
<dbReference type="STRING" id="1429083.GCA_001885685_00731"/>
<evidence type="ECO:0000256" key="3">
    <source>
        <dbReference type="ARBA" id="ARBA00022448"/>
    </source>
</evidence>
<feature type="transmembrane region" description="Helical" evidence="8">
    <location>
        <begin position="220"/>
        <end position="242"/>
    </location>
</feature>
<dbReference type="GO" id="GO:0055085">
    <property type="term" value="P:transmembrane transport"/>
    <property type="evidence" value="ECO:0007669"/>
    <property type="project" value="InterPro"/>
</dbReference>
<evidence type="ECO:0008006" key="11">
    <source>
        <dbReference type="Google" id="ProtNLM"/>
    </source>
</evidence>
<dbReference type="Gene3D" id="1.20.1530.20">
    <property type="match status" value="1"/>
</dbReference>
<evidence type="ECO:0000256" key="7">
    <source>
        <dbReference type="ARBA" id="ARBA00023136"/>
    </source>
</evidence>
<keyword evidence="4" id="KW-1003">Cell membrane</keyword>
<keyword evidence="10" id="KW-1185">Reference proteome</keyword>
<evidence type="ECO:0000313" key="9">
    <source>
        <dbReference type="EMBL" id="SEL23582.1"/>
    </source>
</evidence>
<gene>
    <name evidence="9" type="ORF">SAMN05216214_109178</name>
</gene>
<sequence>MAELLLLLWPIVALIALGVWLKRSTWLDSGFWPAAERLNYFILFPALLVHSLANAPLAQAAPWQLLGVLLSVLLPAAALLWAWRWRYQVAAAQFGPQVQGLLRFNTYIGLALAGGLFGASGLAVAALLLALLVPMVNVLSVLALLSDRRWQARAVLWPLLRNPLIVACLLGLALNISGLGLPLGSEALLKFLAAASLPLGLLCVGAALQWQGLRGAWRGLLGNSLLRLLLMPALALTVANLWGLPAQSAAIVLLFFALPTAPTAYVLTTQLQGDARLMAGLITLQTLLAIVSLGLWLAWIGSRVAPAVS</sequence>
<dbReference type="Proteomes" id="UP000185766">
    <property type="component" value="Unassembled WGS sequence"/>
</dbReference>
<evidence type="ECO:0000256" key="4">
    <source>
        <dbReference type="ARBA" id="ARBA00022475"/>
    </source>
</evidence>
<dbReference type="RefSeq" id="WP_074868166.1">
    <property type="nucleotide sequence ID" value="NZ_FOAS01000009.1"/>
</dbReference>
<organism evidence="9 10">
    <name type="scientific">Atopomonas hussainii</name>
    <dbReference type="NCBI Taxonomy" id="1429083"/>
    <lineage>
        <taxon>Bacteria</taxon>
        <taxon>Pseudomonadati</taxon>
        <taxon>Pseudomonadota</taxon>
        <taxon>Gammaproteobacteria</taxon>
        <taxon>Pseudomonadales</taxon>
        <taxon>Pseudomonadaceae</taxon>
        <taxon>Atopomonas</taxon>
    </lineage>
</organism>
<feature type="transmembrane region" description="Helical" evidence="8">
    <location>
        <begin position="37"/>
        <end position="53"/>
    </location>
</feature>
<feature type="transmembrane region" description="Helical" evidence="8">
    <location>
        <begin position="154"/>
        <end position="176"/>
    </location>
</feature>
<evidence type="ECO:0000313" key="10">
    <source>
        <dbReference type="Proteomes" id="UP000185766"/>
    </source>
</evidence>
<protein>
    <recommendedName>
        <fullName evidence="11">Transporter</fullName>
    </recommendedName>
</protein>